<dbReference type="EMBL" id="JAYMYS010000003">
    <property type="protein sequence ID" value="KAK7400541.1"/>
    <property type="molecule type" value="Genomic_DNA"/>
</dbReference>
<evidence type="ECO:0000256" key="5">
    <source>
        <dbReference type="RuleBase" id="RU000461"/>
    </source>
</evidence>
<dbReference type="GO" id="GO:0016705">
    <property type="term" value="F:oxidoreductase activity, acting on paired donors, with incorporation or reduction of molecular oxygen"/>
    <property type="evidence" value="ECO:0007669"/>
    <property type="project" value="InterPro"/>
</dbReference>
<dbReference type="Pfam" id="PF00067">
    <property type="entry name" value="p450"/>
    <property type="match status" value="1"/>
</dbReference>
<proteinExistence type="inferred from homology"/>
<feature type="binding site" description="axial binding residue" evidence="4">
    <location>
        <position position="454"/>
    </location>
    <ligand>
        <name>heme</name>
        <dbReference type="ChEBI" id="CHEBI:30413"/>
    </ligand>
    <ligandPart>
        <name>Fe</name>
        <dbReference type="ChEBI" id="CHEBI:18248"/>
    </ligandPart>
</feature>
<dbReference type="InterPro" id="IPR002401">
    <property type="entry name" value="Cyt_P450_E_grp-I"/>
</dbReference>
<keyword evidence="5" id="KW-0560">Oxidoreductase</keyword>
<dbReference type="PRINTS" id="PR00385">
    <property type="entry name" value="P450"/>
</dbReference>
<dbReference type="GO" id="GO:0020037">
    <property type="term" value="F:heme binding"/>
    <property type="evidence" value="ECO:0007669"/>
    <property type="project" value="InterPro"/>
</dbReference>
<dbReference type="AlphaFoldDB" id="A0AAN9XNR5"/>
<evidence type="ECO:0000313" key="8">
    <source>
        <dbReference type="Proteomes" id="UP001386955"/>
    </source>
</evidence>
<keyword evidence="3 4" id="KW-0408">Iron</keyword>
<organism evidence="7 8">
    <name type="scientific">Psophocarpus tetragonolobus</name>
    <name type="common">Winged bean</name>
    <name type="synonym">Dolichos tetragonolobus</name>
    <dbReference type="NCBI Taxonomy" id="3891"/>
    <lineage>
        <taxon>Eukaryota</taxon>
        <taxon>Viridiplantae</taxon>
        <taxon>Streptophyta</taxon>
        <taxon>Embryophyta</taxon>
        <taxon>Tracheophyta</taxon>
        <taxon>Spermatophyta</taxon>
        <taxon>Magnoliopsida</taxon>
        <taxon>eudicotyledons</taxon>
        <taxon>Gunneridae</taxon>
        <taxon>Pentapetalae</taxon>
        <taxon>rosids</taxon>
        <taxon>fabids</taxon>
        <taxon>Fabales</taxon>
        <taxon>Fabaceae</taxon>
        <taxon>Papilionoideae</taxon>
        <taxon>50 kb inversion clade</taxon>
        <taxon>NPAAA clade</taxon>
        <taxon>indigoferoid/millettioid clade</taxon>
        <taxon>Phaseoleae</taxon>
        <taxon>Psophocarpus</taxon>
    </lineage>
</organism>
<keyword evidence="6" id="KW-0472">Membrane</keyword>
<evidence type="ECO:0000256" key="1">
    <source>
        <dbReference type="ARBA" id="ARBA00010617"/>
    </source>
</evidence>
<dbReference type="FunFam" id="1.10.630.10:FF:000011">
    <property type="entry name" value="Cytochrome P450 83B1"/>
    <property type="match status" value="1"/>
</dbReference>
<dbReference type="PRINTS" id="PR00463">
    <property type="entry name" value="EP450I"/>
</dbReference>
<evidence type="ECO:0008006" key="9">
    <source>
        <dbReference type="Google" id="ProtNLM"/>
    </source>
</evidence>
<dbReference type="InterPro" id="IPR001128">
    <property type="entry name" value="Cyt_P450"/>
</dbReference>
<evidence type="ECO:0000256" key="3">
    <source>
        <dbReference type="ARBA" id="ARBA00023004"/>
    </source>
</evidence>
<reference evidence="7 8" key="1">
    <citation type="submission" date="2024-01" db="EMBL/GenBank/DDBJ databases">
        <title>The genomes of 5 underutilized Papilionoideae crops provide insights into root nodulation and disease resistanc.</title>
        <authorList>
            <person name="Jiang F."/>
        </authorList>
    </citation>
    <scope>NUCLEOTIDE SEQUENCE [LARGE SCALE GENOMIC DNA]</scope>
    <source>
        <strain evidence="7">DUOXIRENSHENG_FW03</strain>
        <tissue evidence="7">Leaves</tissue>
    </source>
</reference>
<gene>
    <name evidence="7" type="ORF">VNO78_11750</name>
</gene>
<protein>
    <recommendedName>
        <fullName evidence="9">Cytochrome P450</fullName>
    </recommendedName>
</protein>
<dbReference type="CDD" id="cd11072">
    <property type="entry name" value="CYP71-like"/>
    <property type="match status" value="1"/>
</dbReference>
<accession>A0AAN9XNR5</accession>
<keyword evidence="6" id="KW-1133">Transmembrane helix</keyword>
<comment type="similarity">
    <text evidence="1 5">Belongs to the cytochrome P450 family.</text>
</comment>
<comment type="cofactor">
    <cofactor evidence="4">
        <name>heme</name>
        <dbReference type="ChEBI" id="CHEBI:30413"/>
    </cofactor>
</comment>
<keyword evidence="8" id="KW-1185">Reference proteome</keyword>
<dbReference type="GO" id="GO:0005506">
    <property type="term" value="F:iron ion binding"/>
    <property type="evidence" value="ECO:0007669"/>
    <property type="project" value="InterPro"/>
</dbReference>
<keyword evidence="4 5" id="KW-0349">Heme</keyword>
<comment type="caution">
    <text evidence="7">The sequence shown here is derived from an EMBL/GenBank/DDBJ whole genome shotgun (WGS) entry which is preliminary data.</text>
</comment>
<evidence type="ECO:0000256" key="2">
    <source>
        <dbReference type="ARBA" id="ARBA00022723"/>
    </source>
</evidence>
<name>A0AAN9XNR5_PSOTE</name>
<dbReference type="InterPro" id="IPR036396">
    <property type="entry name" value="Cyt_P450_sf"/>
</dbReference>
<dbReference type="Gene3D" id="1.10.630.10">
    <property type="entry name" value="Cytochrome P450"/>
    <property type="match status" value="1"/>
</dbReference>
<dbReference type="GO" id="GO:0004497">
    <property type="term" value="F:monooxygenase activity"/>
    <property type="evidence" value="ECO:0007669"/>
    <property type="project" value="UniProtKB-KW"/>
</dbReference>
<evidence type="ECO:0000256" key="4">
    <source>
        <dbReference type="PIRSR" id="PIRSR602401-1"/>
    </source>
</evidence>
<keyword evidence="6" id="KW-0812">Transmembrane</keyword>
<keyword evidence="2 4" id="KW-0479">Metal-binding</keyword>
<feature type="transmembrane region" description="Helical" evidence="6">
    <location>
        <begin position="12"/>
        <end position="31"/>
    </location>
</feature>
<dbReference type="PANTHER" id="PTHR47955:SF15">
    <property type="entry name" value="CYTOCHROME P450 71A2-LIKE"/>
    <property type="match status" value="1"/>
</dbReference>
<dbReference type="InterPro" id="IPR017972">
    <property type="entry name" value="Cyt_P450_CS"/>
</dbReference>
<evidence type="ECO:0000313" key="7">
    <source>
        <dbReference type="EMBL" id="KAK7400541.1"/>
    </source>
</evidence>
<dbReference type="SUPFAM" id="SSF48264">
    <property type="entry name" value="Cytochrome P450"/>
    <property type="match status" value="1"/>
</dbReference>
<sequence length="514" mass="58147">MKEKCLKICIHIFQMLLLSLFLFFVSLIFIIKRYFNEATNTNTPPSPPRLPLLGNLHQLGLFPHRTLQTLAQNYGPLMMLYFGKVPVLIVSSADAAREVMKTHDVVFSDRPQRKMNDILLYGSKDLASSRYGEYWRQLKTLSVLHLLSTKKVQSFRVIREEETTRMMENIRQCCSDSLHVNLSDICGALTNDVACRVALGKRYCGVEGREFKKLMLDFAELLGAVSIGDYIPWLDWVMSKVSSLSERAHRVAKQLDQFIDQVIEEHIRNGRDVDVDSEEQNDFVDVLLSIEKSNTTGSLIDRTATKALILDMFVAGTDTTHTALEWTMSELLRHPNVMHKLQDEVRSVVGKRTHVHEDDLGQMNYLKAVIKESFRLHPPIPLIVPRNCMEDIKVKGHDIAAGTQVLVNAWAIARDPSSWDLPLEFKPERFLNSSIDFKGHDFVLIPFGAGRRGCPGVTFATIMIEVVIANLVHQFDWSLPGGSTGEDLDMSETNGLAVHRKSPLIAVATAYKRN</sequence>
<keyword evidence="5" id="KW-0503">Monooxygenase</keyword>
<dbReference type="Proteomes" id="UP001386955">
    <property type="component" value="Unassembled WGS sequence"/>
</dbReference>
<dbReference type="PROSITE" id="PS00086">
    <property type="entry name" value="CYTOCHROME_P450"/>
    <property type="match status" value="1"/>
</dbReference>
<dbReference type="PANTHER" id="PTHR47955">
    <property type="entry name" value="CYTOCHROME P450 FAMILY 71 PROTEIN"/>
    <property type="match status" value="1"/>
</dbReference>
<evidence type="ECO:0000256" key="6">
    <source>
        <dbReference type="SAM" id="Phobius"/>
    </source>
</evidence>